<dbReference type="HOGENOM" id="CLU_116126_0_0_2"/>
<dbReference type="Proteomes" id="UP000015381">
    <property type="component" value="Chromosome I"/>
</dbReference>
<dbReference type="NCBIfam" id="TIGR02537">
    <property type="entry name" value="arch_flag_Nterm"/>
    <property type="match status" value="1"/>
</dbReference>
<dbReference type="eggNOG" id="arCOG02417">
    <property type="taxonomic scope" value="Archaea"/>
</dbReference>
<evidence type="ECO:0000256" key="1">
    <source>
        <dbReference type="SAM" id="Phobius"/>
    </source>
</evidence>
<sequence>MKLKTFLFDEDRGVSPVIGVILMVAITVILAAVIATFVMNMGPSEEQAPTSSWDFEYNSTLNFVNVTHDGGQDAVKSEISFSESVDTDFPDDTISAGDRAIIDVSSLSSGDTLEVIWNSDEEDKSDVLATYEIP</sequence>
<reference evidence="4 5" key="2">
    <citation type="journal article" date="2013" name="PLoS ONE">
        <title>INDIGO - INtegrated Data Warehouse of MIcrobial GenOmes with Examples from the Red Sea Extremophiles.</title>
        <authorList>
            <person name="Alam I."/>
            <person name="Antunes A."/>
            <person name="Kamau A.A."/>
            <person name="Ba Alawi W."/>
            <person name="Kalkatawi M."/>
            <person name="Stingl U."/>
            <person name="Bajic V.B."/>
        </authorList>
    </citation>
    <scope>NUCLEOTIDE SEQUENCE [LARGE SCALE GENOMIC DNA]</scope>
    <source>
        <strain evidence="4 5">SARL4B</strain>
    </source>
</reference>
<reference evidence="4 5" key="1">
    <citation type="journal article" date="2011" name="J. Bacteriol.">
        <title>Genome sequence of Halorhabdus tiamatea, the first archaeon isolated from a deep-sea anoxic brine lake.</title>
        <authorList>
            <person name="Antunes A."/>
            <person name="Alam I."/>
            <person name="Bajic V.B."/>
            <person name="Stingl U."/>
        </authorList>
    </citation>
    <scope>NUCLEOTIDE SEQUENCE [LARGE SCALE GENOMIC DNA]</scope>
    <source>
        <strain evidence="4 5">SARL4B</strain>
    </source>
</reference>
<keyword evidence="1" id="KW-0812">Transmembrane</keyword>
<evidence type="ECO:0000259" key="2">
    <source>
        <dbReference type="Pfam" id="PF07790"/>
    </source>
</evidence>
<keyword evidence="6" id="KW-1185">Reference proteome</keyword>
<keyword evidence="1" id="KW-0472">Membrane</keyword>
<dbReference type="STRING" id="1033806.HTIA_1773"/>
<gene>
    <name evidence="4" type="ORF">HLRTI_001262</name>
    <name evidence="3" type="ORF">HTIA_1773</name>
</gene>
<evidence type="ECO:0000313" key="3">
    <source>
        <dbReference type="EMBL" id="CCQ33897.1"/>
    </source>
</evidence>
<dbReference type="AlphaFoldDB" id="F7PGT4"/>
<accession>F7PGT4</accession>
<dbReference type="Pfam" id="PF07790">
    <property type="entry name" value="Pilin_N"/>
    <property type="match status" value="1"/>
</dbReference>
<dbReference type="RefSeq" id="WP_008524532.1">
    <property type="nucleotide sequence ID" value="NC_021921.1"/>
</dbReference>
<reference evidence="3 6" key="3">
    <citation type="journal article" date="2014" name="Environ. Microbiol.">
        <title>Halorhabdus tiamatea: proteogenomics and glycosidase activity measurements identify the first cultivated euryarchaeon from a deep-sea anoxic brine lake as potential polysaccharide degrader.</title>
        <authorList>
            <person name="Werner J."/>
            <person name="Ferrer M."/>
            <person name="Michel G."/>
            <person name="Mann A.J."/>
            <person name="Huang S."/>
            <person name="Juarez S."/>
            <person name="Ciordia S."/>
            <person name="Albar J.P."/>
            <person name="Alcaide M."/>
            <person name="La Cono V."/>
            <person name="Yakimov M.M."/>
            <person name="Antunes A."/>
            <person name="Taborda M."/>
            <person name="Da Costa M.S."/>
            <person name="Amann R.I."/>
            <person name="Gloeckner F.O."/>
            <person name="Golyshina O.V."/>
            <person name="Golyshin P.N."/>
            <person name="Teeling H."/>
        </authorList>
    </citation>
    <scope>NUCLEOTIDE SEQUENCE [LARGE SCALE GENOMIC DNA]</scope>
    <source>
        <strain evidence="6">SARL4B</strain>
        <strain evidence="3">Type strain: SARL4B</strain>
    </source>
</reference>
<dbReference type="KEGG" id="hti:HTIA_1773"/>
<dbReference type="Proteomes" id="UP000003861">
    <property type="component" value="Unassembled WGS sequence"/>
</dbReference>
<feature type="transmembrane region" description="Helical" evidence="1">
    <location>
        <begin position="20"/>
        <end position="39"/>
    </location>
</feature>
<dbReference type="EMBL" id="HF571520">
    <property type="protein sequence ID" value="CCQ33897.1"/>
    <property type="molecule type" value="Genomic_DNA"/>
</dbReference>
<dbReference type="EMBL" id="AFNT02000011">
    <property type="protein sequence ID" value="ERJ06707.1"/>
    <property type="molecule type" value="Genomic_DNA"/>
</dbReference>
<dbReference type="GeneID" id="23799660"/>
<dbReference type="InterPro" id="IPR012859">
    <property type="entry name" value="Pilin_N_archaeal"/>
</dbReference>
<feature type="domain" description="Archaeal Type IV pilin N-terminal" evidence="2">
    <location>
        <begin position="12"/>
        <end position="82"/>
    </location>
</feature>
<organism evidence="4 5">
    <name type="scientific">Halorhabdus tiamatea SARL4B</name>
    <dbReference type="NCBI Taxonomy" id="1033806"/>
    <lineage>
        <taxon>Archaea</taxon>
        <taxon>Methanobacteriati</taxon>
        <taxon>Methanobacteriota</taxon>
        <taxon>Stenosarchaea group</taxon>
        <taxon>Halobacteria</taxon>
        <taxon>Halobacteriales</taxon>
        <taxon>Haloarculaceae</taxon>
        <taxon>Halorhabdus</taxon>
    </lineage>
</organism>
<name>F7PGT4_9EURY</name>
<protein>
    <recommendedName>
        <fullName evidence="2">Archaeal Type IV pilin N-terminal domain-containing protein</fullName>
    </recommendedName>
</protein>
<proteinExistence type="predicted"/>
<evidence type="ECO:0000313" key="6">
    <source>
        <dbReference type="Proteomes" id="UP000015381"/>
    </source>
</evidence>
<dbReference type="OrthoDB" id="118020at2157"/>
<keyword evidence="1" id="KW-1133">Transmembrane helix</keyword>
<evidence type="ECO:0000313" key="4">
    <source>
        <dbReference type="EMBL" id="ERJ06707.1"/>
    </source>
</evidence>
<dbReference type="InterPro" id="IPR013373">
    <property type="entry name" value="Flagellin/pilin_N_arc"/>
</dbReference>
<evidence type="ECO:0000313" key="5">
    <source>
        <dbReference type="Proteomes" id="UP000003861"/>
    </source>
</evidence>